<dbReference type="RefSeq" id="WP_071961013.1">
    <property type="nucleotide sequence ID" value="NZ_CP018025.1"/>
</dbReference>
<evidence type="ECO:0000256" key="6">
    <source>
        <dbReference type="ARBA" id="ARBA00022692"/>
    </source>
</evidence>
<dbReference type="InterPro" id="IPR017477">
    <property type="entry name" value="PEP-CTERM_polysacc_export"/>
</dbReference>
<comment type="similarity">
    <text evidence="2">Belongs to the BexD/CtrA/VexA family.</text>
</comment>
<feature type="signal peptide" evidence="15">
    <location>
        <begin position="1"/>
        <end position="22"/>
    </location>
</feature>
<evidence type="ECO:0000256" key="8">
    <source>
        <dbReference type="ARBA" id="ARBA00023047"/>
    </source>
</evidence>
<keyword evidence="5" id="KW-0762">Sugar transport</keyword>
<evidence type="ECO:0000256" key="4">
    <source>
        <dbReference type="ARBA" id="ARBA00022452"/>
    </source>
</evidence>
<evidence type="ECO:0000256" key="15">
    <source>
        <dbReference type="SAM" id="SignalP"/>
    </source>
</evidence>
<evidence type="ECO:0000256" key="1">
    <source>
        <dbReference type="ARBA" id="ARBA00004571"/>
    </source>
</evidence>
<keyword evidence="3" id="KW-0813">Transport</keyword>
<evidence type="ECO:0000256" key="14">
    <source>
        <dbReference type="ARBA" id="ARBA00023288"/>
    </source>
</evidence>
<evidence type="ECO:0000256" key="2">
    <source>
        <dbReference type="ARBA" id="ARBA00009450"/>
    </source>
</evidence>
<gene>
    <name evidence="18" type="ORF">BM524_21085</name>
</gene>
<dbReference type="Proteomes" id="UP000182101">
    <property type="component" value="Plasmid pAMCP48-600"/>
</dbReference>
<keyword evidence="4" id="KW-1134">Transmembrane beta strand</keyword>
<feature type="domain" description="Polysaccharide export protein N-terminal" evidence="16">
    <location>
        <begin position="42"/>
        <end position="114"/>
    </location>
</feature>
<dbReference type="GO" id="GO:0015159">
    <property type="term" value="F:polysaccharide transmembrane transporter activity"/>
    <property type="evidence" value="ECO:0007669"/>
    <property type="project" value="InterPro"/>
</dbReference>
<evidence type="ECO:0000259" key="16">
    <source>
        <dbReference type="Pfam" id="PF02563"/>
    </source>
</evidence>
<sequence length="208" mass="22269">MKSAVVKTALMASVVMMMGGCATNALPPATMQGAIVDVDGNYIYRIGAGDVLSIFVWDNPDITGDYTVRPDGKISMALTEAVPAAGLTTEMLAIKMTEILSGYINSPKVTVIVKQASGTLGEQVKLIGNAVTPQSIPFKQGMTLLDMMITVGGLSPYADGNNATLIRIRNGQKRHYRVRIEDLMNDADLDANVDLMPGDVIKISEAWF</sequence>
<keyword evidence="10" id="KW-0626">Porin</keyword>
<proteinExistence type="inferred from homology"/>
<evidence type="ECO:0000256" key="5">
    <source>
        <dbReference type="ARBA" id="ARBA00022597"/>
    </source>
</evidence>
<dbReference type="InterPro" id="IPR003715">
    <property type="entry name" value="Poly_export_N"/>
</dbReference>
<dbReference type="PANTHER" id="PTHR33619:SF3">
    <property type="entry name" value="POLYSACCHARIDE EXPORT PROTEIN GFCE-RELATED"/>
    <property type="match status" value="1"/>
</dbReference>
<dbReference type="Pfam" id="PF22461">
    <property type="entry name" value="SLBB_2"/>
    <property type="match status" value="1"/>
</dbReference>
<geneLocation type="plasmid" evidence="19">
    <name>pamcp48-600</name>
</geneLocation>
<keyword evidence="9" id="KW-0406">Ion transport</keyword>
<dbReference type="GO" id="GO:0009279">
    <property type="term" value="C:cell outer membrane"/>
    <property type="evidence" value="ECO:0007669"/>
    <property type="project" value="UniProtKB-SubCell"/>
</dbReference>
<dbReference type="Gene3D" id="3.30.1950.10">
    <property type="entry name" value="wza like domain"/>
    <property type="match status" value="1"/>
</dbReference>
<keyword evidence="8" id="KW-0625">Polysaccharide transport</keyword>
<feature type="chain" id="PRO_5042135861" description="Sugar ABC transporter substrate-binding protein" evidence="15">
    <location>
        <begin position="23"/>
        <end position="208"/>
    </location>
</feature>
<evidence type="ECO:0000313" key="18">
    <source>
        <dbReference type="EMBL" id="APD92398.1"/>
    </source>
</evidence>
<evidence type="ECO:0000256" key="10">
    <source>
        <dbReference type="ARBA" id="ARBA00023114"/>
    </source>
</evidence>
<keyword evidence="18" id="KW-0614">Plasmid</keyword>
<organism evidence="18 19">
    <name type="scientific">Alteromonas mediterranea</name>
    <dbReference type="NCBI Taxonomy" id="314275"/>
    <lineage>
        <taxon>Bacteria</taxon>
        <taxon>Pseudomonadati</taxon>
        <taxon>Pseudomonadota</taxon>
        <taxon>Gammaproteobacteria</taxon>
        <taxon>Alteromonadales</taxon>
        <taxon>Alteromonadaceae</taxon>
        <taxon>Alteromonas/Salinimonas group</taxon>
        <taxon>Alteromonas</taxon>
    </lineage>
</organism>
<evidence type="ECO:0000256" key="12">
    <source>
        <dbReference type="ARBA" id="ARBA00023139"/>
    </source>
</evidence>
<dbReference type="EMBL" id="CP018025">
    <property type="protein sequence ID" value="APD92398.1"/>
    <property type="molecule type" value="Genomic_DNA"/>
</dbReference>
<evidence type="ECO:0000256" key="9">
    <source>
        <dbReference type="ARBA" id="ARBA00023065"/>
    </source>
</evidence>
<keyword evidence="13" id="KW-0998">Cell outer membrane</keyword>
<evidence type="ECO:0000256" key="13">
    <source>
        <dbReference type="ARBA" id="ARBA00023237"/>
    </source>
</evidence>
<evidence type="ECO:0000256" key="7">
    <source>
        <dbReference type="ARBA" id="ARBA00022729"/>
    </source>
</evidence>
<evidence type="ECO:0000256" key="11">
    <source>
        <dbReference type="ARBA" id="ARBA00023136"/>
    </source>
</evidence>
<accession>A0AAC9JIA6</accession>
<keyword evidence="14" id="KW-0449">Lipoprotein</keyword>
<dbReference type="InterPro" id="IPR049712">
    <property type="entry name" value="Poly_export"/>
</dbReference>
<dbReference type="PANTHER" id="PTHR33619">
    <property type="entry name" value="POLYSACCHARIDE EXPORT PROTEIN GFCE-RELATED"/>
    <property type="match status" value="1"/>
</dbReference>
<dbReference type="InterPro" id="IPR054765">
    <property type="entry name" value="SLBB_dom"/>
</dbReference>
<dbReference type="GO" id="GO:0006811">
    <property type="term" value="P:monoatomic ion transport"/>
    <property type="evidence" value="ECO:0007669"/>
    <property type="project" value="UniProtKB-KW"/>
</dbReference>
<dbReference type="PROSITE" id="PS51257">
    <property type="entry name" value="PROKAR_LIPOPROTEIN"/>
    <property type="match status" value="1"/>
</dbReference>
<dbReference type="GO" id="GO:0046930">
    <property type="term" value="C:pore complex"/>
    <property type="evidence" value="ECO:0007669"/>
    <property type="project" value="UniProtKB-KW"/>
</dbReference>
<keyword evidence="12" id="KW-0564">Palmitate</keyword>
<comment type="subcellular location">
    <subcellularLocation>
        <location evidence="1">Cell outer membrane</location>
        <topology evidence="1">Multi-pass membrane protein</topology>
    </subcellularLocation>
</comment>
<protein>
    <recommendedName>
        <fullName evidence="20">Sugar ABC transporter substrate-binding protein</fullName>
    </recommendedName>
</protein>
<name>A0AAC9JIA6_9ALTE</name>
<dbReference type="AlphaFoldDB" id="A0AAC9JIA6"/>
<keyword evidence="11" id="KW-0472">Membrane</keyword>
<dbReference type="NCBIfam" id="TIGR03027">
    <property type="entry name" value="pepcterm_export"/>
    <property type="match status" value="1"/>
</dbReference>
<evidence type="ECO:0000259" key="17">
    <source>
        <dbReference type="Pfam" id="PF22461"/>
    </source>
</evidence>
<dbReference type="GO" id="GO:0015288">
    <property type="term" value="F:porin activity"/>
    <property type="evidence" value="ECO:0007669"/>
    <property type="project" value="UniProtKB-KW"/>
</dbReference>
<feature type="domain" description="SLBB" evidence="17">
    <location>
        <begin position="124"/>
        <end position="202"/>
    </location>
</feature>
<evidence type="ECO:0008006" key="20">
    <source>
        <dbReference type="Google" id="ProtNLM"/>
    </source>
</evidence>
<evidence type="ECO:0000256" key="3">
    <source>
        <dbReference type="ARBA" id="ARBA00022448"/>
    </source>
</evidence>
<evidence type="ECO:0000313" key="19">
    <source>
        <dbReference type="Proteomes" id="UP000182101"/>
    </source>
</evidence>
<keyword evidence="6" id="KW-0812">Transmembrane</keyword>
<dbReference type="Pfam" id="PF02563">
    <property type="entry name" value="Poly_export"/>
    <property type="match status" value="1"/>
</dbReference>
<keyword evidence="7 15" id="KW-0732">Signal</keyword>
<dbReference type="Gene3D" id="3.10.560.10">
    <property type="entry name" value="Outer membrane lipoprotein wza domain like"/>
    <property type="match status" value="1"/>
</dbReference>
<reference evidence="18 19" key="1">
    <citation type="submission" date="2016-11" db="EMBL/GenBank/DDBJ databases">
        <title>Networking in microbes: conjugative elements and plasmids in the genus Alteromonas.</title>
        <authorList>
            <person name="Lopez-Perez M."/>
            <person name="Ramon-Marco N."/>
            <person name="Rodriguez-Valera F."/>
        </authorList>
    </citation>
    <scope>NUCLEOTIDE SEQUENCE [LARGE SCALE GENOMIC DNA]</scope>
    <source>
        <strain evidence="18 19">CP48</strain>
        <plasmid evidence="19">pamcp48-600</plasmid>
    </source>
</reference>